<gene>
    <name evidence="1" type="ORF">CCH79_00009364</name>
</gene>
<reference evidence="1 2" key="1">
    <citation type="journal article" date="2018" name="G3 (Bethesda)">
        <title>A High-Quality Reference Genome for the Invasive Mosquitofish Gambusia affinis Using a Chicago Library.</title>
        <authorList>
            <person name="Hoffberg S.L."/>
            <person name="Troendle N.J."/>
            <person name="Glenn T.C."/>
            <person name="Mahmud O."/>
            <person name="Louha S."/>
            <person name="Chalopin D."/>
            <person name="Bennetzen J.L."/>
            <person name="Mauricio R."/>
        </authorList>
    </citation>
    <scope>NUCLEOTIDE SEQUENCE [LARGE SCALE GENOMIC DNA]</scope>
    <source>
        <strain evidence="1">NE01/NJP1002.9</strain>
        <tissue evidence="1">Muscle</tissue>
    </source>
</reference>
<proteinExistence type="predicted"/>
<name>A0A315VDQ3_GAMAF</name>
<dbReference type="AlphaFoldDB" id="A0A315VDQ3"/>
<evidence type="ECO:0000313" key="1">
    <source>
        <dbReference type="EMBL" id="PWA21084.1"/>
    </source>
</evidence>
<accession>A0A315VDQ3</accession>
<organism evidence="1 2">
    <name type="scientific">Gambusia affinis</name>
    <name type="common">Western mosquitofish</name>
    <name type="synonym">Heterandria affinis</name>
    <dbReference type="NCBI Taxonomy" id="33528"/>
    <lineage>
        <taxon>Eukaryota</taxon>
        <taxon>Metazoa</taxon>
        <taxon>Chordata</taxon>
        <taxon>Craniata</taxon>
        <taxon>Vertebrata</taxon>
        <taxon>Euteleostomi</taxon>
        <taxon>Actinopterygii</taxon>
        <taxon>Neopterygii</taxon>
        <taxon>Teleostei</taxon>
        <taxon>Neoteleostei</taxon>
        <taxon>Acanthomorphata</taxon>
        <taxon>Ovalentaria</taxon>
        <taxon>Atherinomorphae</taxon>
        <taxon>Cyprinodontiformes</taxon>
        <taxon>Poeciliidae</taxon>
        <taxon>Poeciliinae</taxon>
        <taxon>Gambusia</taxon>
    </lineage>
</organism>
<dbReference type="EMBL" id="NHOQ01001911">
    <property type="protein sequence ID" value="PWA21084.1"/>
    <property type="molecule type" value="Genomic_DNA"/>
</dbReference>
<evidence type="ECO:0000313" key="2">
    <source>
        <dbReference type="Proteomes" id="UP000250572"/>
    </source>
</evidence>
<keyword evidence="2" id="KW-1185">Reference proteome</keyword>
<comment type="caution">
    <text evidence="1">The sequence shown here is derived from an EMBL/GenBank/DDBJ whole genome shotgun (WGS) entry which is preliminary data.</text>
</comment>
<protein>
    <submittedName>
        <fullName evidence="1">Uncharacterized protein</fullName>
    </submittedName>
</protein>
<sequence>MESELKRVTRFEVDCIQLIIKSSKVEKQVWINAEREKREAGRKGRLERVERLIRGSAGGSAAD</sequence>
<dbReference type="Proteomes" id="UP000250572">
    <property type="component" value="Unassembled WGS sequence"/>
</dbReference>